<evidence type="ECO:0000259" key="6">
    <source>
        <dbReference type="PROSITE" id="PS50853"/>
    </source>
</evidence>
<sequence>MTAVVWFLTALSVAGCFELRKRYPSSSVFSLPYLSSSSNFTVTAGETAVLDCPFGAAPGGEVSWEKDGRRLPDNQRQRIYPNGSLIISNVNRNEDVGHFECSGSTQGSPVSRKVITLNVKVAPAIDPFSFKSDLYEGSRAAVTCVVVAGDPPISMKWLKDGRQLNDGDHGTSVYVADDGYVSTLTLNNLSRRNNGNYTCKASNSVGTDSSSAQLEVKAPPHWTKPPVDSDAILGRSVMLHCQAEGHPAPHIRWKVAKGPPHFVSRFSSQTVRRGDRATIRCNSIGESPIYLQWLVNGNEFNPSDRRSYIYREDPSPEGTQAEITIPSTTRDDSAIYTCIARNDYGEDRMNIQVNVQEVPDTPHNIRVEKVTSHEISLIWSLPYNGNSEITEFQVQWREEHDQWSQVNQKLMSGTETAATISNLKPQTRYRFRVRATNSIGVGRFSNAIQEETAAEPPRTAPSGIRAVAVNSRAILVSWMMLREPGTGDFVKGYYVGIKPRGSSQPFTYRTVVLRDEDLAEQEISGLERNTDYVIVVQAFNNKGPGPSSDEVYVRTPQFDRPSTPMLKVSVTTATSITVTWDASSDPDCPVSKYILNYKMEGTKSWQQINIHEDENTHTLLSLDCGAIYQFYLVAINVVGKSEPSQTISAKTAGHEFPTGPSEMTSVNFLYRHLTVTVPVASSVLVLIVVFIVVCQVTRRRSPGPRTHSPEGTENSEQIKPDNMSLTVTYDSNQEPAYLPAPYATTKIPVYSRDQGGPLRGGSDPGMRTFGSSRHLYDVPNPNRRMESKPVNSSIVISDYQKTALLQVGQQYLNKRSRNPIDNGKRSHKRDFGDGSSGSESEDEIRATANRGLFKEHEHDVVHGSEMECDRQCKNIII</sequence>
<feature type="domain" description="Ig-like" evidence="5">
    <location>
        <begin position="123"/>
        <end position="215"/>
    </location>
</feature>
<evidence type="ECO:0000313" key="7">
    <source>
        <dbReference type="Proteomes" id="UP000694941"/>
    </source>
</evidence>
<dbReference type="GeneID" id="106477031"/>
<dbReference type="InterPro" id="IPR050964">
    <property type="entry name" value="Striated_Muscle_Regulatory"/>
</dbReference>
<keyword evidence="3" id="KW-0472">Membrane</keyword>
<dbReference type="InterPro" id="IPR007110">
    <property type="entry name" value="Ig-like_dom"/>
</dbReference>
<dbReference type="Gene3D" id="2.60.40.10">
    <property type="entry name" value="Immunoglobulins"/>
    <property type="match status" value="7"/>
</dbReference>
<dbReference type="InterPro" id="IPR036179">
    <property type="entry name" value="Ig-like_dom_sf"/>
</dbReference>
<feature type="domain" description="Fibronectin type-III" evidence="6">
    <location>
        <begin position="560"/>
        <end position="654"/>
    </location>
</feature>
<feature type="compositionally biased region" description="Polar residues" evidence="2">
    <location>
        <begin position="709"/>
        <end position="721"/>
    </location>
</feature>
<feature type="domain" description="Fibronectin type-III" evidence="6">
    <location>
        <begin position="361"/>
        <end position="456"/>
    </location>
</feature>
<dbReference type="InterPro" id="IPR003599">
    <property type="entry name" value="Ig_sub"/>
</dbReference>
<evidence type="ECO:0000313" key="8">
    <source>
        <dbReference type="RefSeq" id="XP_022237135.1"/>
    </source>
</evidence>
<feature type="domain" description="Ig-like" evidence="5">
    <location>
        <begin position="24"/>
        <end position="116"/>
    </location>
</feature>
<dbReference type="SMART" id="SM00408">
    <property type="entry name" value="IGc2"/>
    <property type="match status" value="3"/>
</dbReference>
<dbReference type="Proteomes" id="UP000694941">
    <property type="component" value="Unplaced"/>
</dbReference>
<dbReference type="RefSeq" id="XP_022237135.1">
    <property type="nucleotide sequence ID" value="XM_022381427.1"/>
</dbReference>
<dbReference type="PROSITE" id="PS50853">
    <property type="entry name" value="FN3"/>
    <property type="match status" value="3"/>
</dbReference>
<dbReference type="PANTHER" id="PTHR13817:SF102">
    <property type="entry name" value="DOWN SYNDROME CELL ADHESION MOLECULE-LIKE PROTEIN DSCAM2"/>
    <property type="match status" value="1"/>
</dbReference>
<gene>
    <name evidence="8" type="primary">LOC106477031</name>
</gene>
<feature type="domain" description="Fibronectin type-III" evidence="6">
    <location>
        <begin position="460"/>
        <end position="558"/>
    </location>
</feature>
<dbReference type="InterPro" id="IPR013783">
    <property type="entry name" value="Ig-like_fold"/>
</dbReference>
<feature type="domain" description="Ig-like" evidence="5">
    <location>
        <begin position="220"/>
        <end position="253"/>
    </location>
</feature>
<dbReference type="PRINTS" id="PR00014">
    <property type="entry name" value="FNTYPEIII"/>
</dbReference>
<feature type="transmembrane region" description="Helical" evidence="3">
    <location>
        <begin position="675"/>
        <end position="696"/>
    </location>
</feature>
<dbReference type="SMART" id="SM00409">
    <property type="entry name" value="IG"/>
    <property type="match status" value="3"/>
</dbReference>
<keyword evidence="7" id="KW-1185">Reference proteome</keyword>
<keyword evidence="3" id="KW-1133">Transmembrane helix</keyword>
<evidence type="ECO:0000259" key="5">
    <source>
        <dbReference type="PROSITE" id="PS50835"/>
    </source>
</evidence>
<dbReference type="SUPFAM" id="SSF48726">
    <property type="entry name" value="Immunoglobulin"/>
    <property type="match status" value="4"/>
</dbReference>
<dbReference type="Pfam" id="PF07679">
    <property type="entry name" value="I-set"/>
    <property type="match status" value="3"/>
</dbReference>
<evidence type="ECO:0000256" key="3">
    <source>
        <dbReference type="SAM" id="Phobius"/>
    </source>
</evidence>
<feature type="chain" id="PRO_5045158825" evidence="4">
    <location>
        <begin position="17"/>
        <end position="877"/>
    </location>
</feature>
<feature type="region of interest" description="Disordered" evidence="2">
    <location>
        <begin position="700"/>
        <end position="721"/>
    </location>
</feature>
<dbReference type="SMART" id="SM00060">
    <property type="entry name" value="FN3"/>
    <property type="match status" value="3"/>
</dbReference>
<keyword evidence="1" id="KW-0677">Repeat</keyword>
<protein>
    <submittedName>
        <fullName evidence="8">Down syndrome cell adhesion molecule homolog</fullName>
    </submittedName>
</protein>
<feature type="region of interest" description="Disordered" evidence="2">
    <location>
        <begin position="811"/>
        <end position="844"/>
    </location>
</feature>
<evidence type="ECO:0000256" key="1">
    <source>
        <dbReference type="ARBA" id="ARBA00022737"/>
    </source>
</evidence>
<keyword evidence="3" id="KW-0812">Transmembrane</keyword>
<dbReference type="InterPro" id="IPR003598">
    <property type="entry name" value="Ig_sub2"/>
</dbReference>
<dbReference type="InterPro" id="IPR013098">
    <property type="entry name" value="Ig_I-set"/>
</dbReference>
<dbReference type="CDD" id="cd00063">
    <property type="entry name" value="FN3"/>
    <property type="match status" value="3"/>
</dbReference>
<evidence type="ECO:0000256" key="4">
    <source>
        <dbReference type="SAM" id="SignalP"/>
    </source>
</evidence>
<name>A0ABM1S0I0_LIMPO</name>
<proteinExistence type="predicted"/>
<reference evidence="8" key="1">
    <citation type="submission" date="2025-08" db="UniProtKB">
        <authorList>
            <consortium name="RefSeq"/>
        </authorList>
    </citation>
    <scope>IDENTIFICATION</scope>
    <source>
        <tissue evidence="8">Muscle</tissue>
    </source>
</reference>
<feature type="domain" description="Ig-like" evidence="5">
    <location>
        <begin position="260"/>
        <end position="356"/>
    </location>
</feature>
<dbReference type="SUPFAM" id="SSF49265">
    <property type="entry name" value="Fibronectin type III"/>
    <property type="match status" value="2"/>
</dbReference>
<organism evidence="7 8">
    <name type="scientific">Limulus polyphemus</name>
    <name type="common">Atlantic horseshoe crab</name>
    <dbReference type="NCBI Taxonomy" id="6850"/>
    <lineage>
        <taxon>Eukaryota</taxon>
        <taxon>Metazoa</taxon>
        <taxon>Ecdysozoa</taxon>
        <taxon>Arthropoda</taxon>
        <taxon>Chelicerata</taxon>
        <taxon>Merostomata</taxon>
        <taxon>Xiphosura</taxon>
        <taxon>Limulidae</taxon>
        <taxon>Limulus</taxon>
    </lineage>
</organism>
<dbReference type="Pfam" id="PF00041">
    <property type="entry name" value="fn3"/>
    <property type="match status" value="3"/>
</dbReference>
<dbReference type="InterPro" id="IPR003961">
    <property type="entry name" value="FN3_dom"/>
</dbReference>
<keyword evidence="4" id="KW-0732">Signal</keyword>
<dbReference type="PANTHER" id="PTHR13817">
    <property type="entry name" value="TITIN"/>
    <property type="match status" value="1"/>
</dbReference>
<evidence type="ECO:0000256" key="2">
    <source>
        <dbReference type="SAM" id="MobiDB-lite"/>
    </source>
</evidence>
<feature type="signal peptide" evidence="4">
    <location>
        <begin position="1"/>
        <end position="16"/>
    </location>
</feature>
<dbReference type="PROSITE" id="PS50835">
    <property type="entry name" value="IG_LIKE"/>
    <property type="match status" value="4"/>
</dbReference>
<dbReference type="InterPro" id="IPR036116">
    <property type="entry name" value="FN3_sf"/>
</dbReference>
<accession>A0ABM1S0I0</accession>